<organism evidence="2 3">
    <name type="scientific">Hanseniaspora guilliermondii</name>
    <dbReference type="NCBI Taxonomy" id="56406"/>
    <lineage>
        <taxon>Eukaryota</taxon>
        <taxon>Fungi</taxon>
        <taxon>Dikarya</taxon>
        <taxon>Ascomycota</taxon>
        <taxon>Saccharomycotina</taxon>
        <taxon>Saccharomycetes</taxon>
        <taxon>Saccharomycodales</taxon>
        <taxon>Saccharomycodaceae</taxon>
        <taxon>Hanseniaspora</taxon>
    </lineage>
</organism>
<evidence type="ECO:0000313" key="3">
    <source>
        <dbReference type="Proteomes" id="UP000183365"/>
    </source>
</evidence>
<gene>
    <name evidence="2" type="ORF">HGUI_03625</name>
</gene>
<name>A0A1L0B4H3_9ASCO</name>
<accession>A0A1L0B4H3</accession>
<reference evidence="3" key="1">
    <citation type="submission" date="2016-11" db="EMBL/GenBank/DDBJ databases">
        <authorList>
            <person name="Guldener U."/>
        </authorList>
    </citation>
    <scope>NUCLEOTIDE SEQUENCE [LARGE SCALE GENOMIC DNA]</scope>
</reference>
<feature type="compositionally biased region" description="Polar residues" evidence="1">
    <location>
        <begin position="28"/>
        <end position="42"/>
    </location>
</feature>
<dbReference type="VEuPathDB" id="FungiDB:HGUI_03625"/>
<keyword evidence="3" id="KW-1185">Reference proteome</keyword>
<dbReference type="Proteomes" id="UP000183365">
    <property type="component" value="Unassembled WGS sequence"/>
</dbReference>
<dbReference type="OrthoDB" id="1600564at2759"/>
<proteinExistence type="predicted"/>
<protein>
    <submittedName>
        <fullName evidence="2">Uncharacterized protein</fullName>
    </submittedName>
</protein>
<sequence length="204" mass="23353">MPGKPFCETCKQLDRPYCEFKNQKKRGPSTSDNEIKGDSSSSMIKPDDINIIKGVLNKHKTKGKVSKDPLTLPTGFLTATKLLTPSTSTQTGYFQNIYTNKTNPLSSSIPAFTKPLINKSFENEWIHDNRNIHGDDRKSLQREKSTEKLFEYLLYGYNDLQTHPQDEHKRKIKNLLHTLKKKTVDDIYDDIVALESLLADYLSK</sequence>
<dbReference type="AlphaFoldDB" id="A0A1L0B4H3"/>
<evidence type="ECO:0000313" key="2">
    <source>
        <dbReference type="EMBL" id="SGZ41424.1"/>
    </source>
</evidence>
<dbReference type="EMBL" id="FQNF01000102">
    <property type="protein sequence ID" value="SGZ41424.1"/>
    <property type="molecule type" value="Genomic_DNA"/>
</dbReference>
<feature type="region of interest" description="Disordered" evidence="1">
    <location>
        <begin position="21"/>
        <end position="42"/>
    </location>
</feature>
<evidence type="ECO:0000256" key="1">
    <source>
        <dbReference type="SAM" id="MobiDB-lite"/>
    </source>
</evidence>